<keyword evidence="1" id="KW-1133">Transmembrane helix</keyword>
<reference evidence="2 3" key="1">
    <citation type="submission" date="2018-08" db="EMBL/GenBank/DDBJ databases">
        <title>Fibrisoma montanum sp. nov., isolated from Danxia mountain soil.</title>
        <authorList>
            <person name="Huang Y."/>
        </authorList>
    </citation>
    <scope>NUCLEOTIDE SEQUENCE [LARGE SCALE GENOMIC DNA]</scope>
    <source>
        <strain evidence="2 3">HYT19</strain>
    </source>
</reference>
<evidence type="ECO:0000313" key="2">
    <source>
        <dbReference type="EMBL" id="RIV18794.1"/>
    </source>
</evidence>
<comment type="caution">
    <text evidence="2">The sequence shown here is derived from an EMBL/GenBank/DDBJ whole genome shotgun (WGS) entry which is preliminary data.</text>
</comment>
<feature type="transmembrane region" description="Helical" evidence="1">
    <location>
        <begin position="60"/>
        <end position="78"/>
    </location>
</feature>
<dbReference type="Pfam" id="PF05684">
    <property type="entry name" value="DUF819"/>
    <property type="match status" value="1"/>
</dbReference>
<name>A0A418M016_9BACT</name>
<dbReference type="EMBL" id="QXED01000010">
    <property type="protein sequence ID" value="RIV18794.1"/>
    <property type="molecule type" value="Genomic_DNA"/>
</dbReference>
<feature type="transmembrane region" description="Helical" evidence="1">
    <location>
        <begin position="6"/>
        <end position="22"/>
    </location>
</feature>
<dbReference type="AlphaFoldDB" id="A0A418M016"/>
<dbReference type="PANTHER" id="PTHR34289">
    <property type="entry name" value="PROTEIN, PUTATIVE (DUF819)-RELATED"/>
    <property type="match status" value="1"/>
</dbReference>
<proteinExistence type="predicted"/>
<protein>
    <submittedName>
        <fullName evidence="2">DUF819 family protein</fullName>
    </submittedName>
</protein>
<organism evidence="2 3">
    <name type="scientific">Fibrisoma montanum</name>
    <dbReference type="NCBI Taxonomy" id="2305895"/>
    <lineage>
        <taxon>Bacteria</taxon>
        <taxon>Pseudomonadati</taxon>
        <taxon>Bacteroidota</taxon>
        <taxon>Cytophagia</taxon>
        <taxon>Cytophagales</taxon>
        <taxon>Spirosomataceae</taxon>
        <taxon>Fibrisoma</taxon>
    </lineage>
</organism>
<keyword evidence="1" id="KW-0812">Transmembrane</keyword>
<evidence type="ECO:0000313" key="3">
    <source>
        <dbReference type="Proteomes" id="UP000283523"/>
    </source>
</evidence>
<feature type="transmembrane region" description="Helical" evidence="1">
    <location>
        <begin position="304"/>
        <end position="328"/>
    </location>
</feature>
<feature type="transmembrane region" description="Helical" evidence="1">
    <location>
        <begin position="335"/>
        <end position="354"/>
    </location>
</feature>
<dbReference type="PANTHER" id="PTHR34289:SF8">
    <property type="entry name" value="DUF819 DOMAIN-CONTAINING PROTEIN"/>
    <property type="match status" value="1"/>
</dbReference>
<evidence type="ECO:0000256" key="1">
    <source>
        <dbReference type="SAM" id="Phobius"/>
    </source>
</evidence>
<dbReference type="RefSeq" id="WP_119670979.1">
    <property type="nucleotide sequence ID" value="NZ_QXED01000010.1"/>
</dbReference>
<sequence>MTDSLFILFVLCLNVVICEWLCQRRFFRHLGTALLIIVLTALEANLRLIPTTETPVYDGIFSYVAPFSLFLLLLSVNLKDLRRAGLPMLTMYLTGSVGVVIGVLTSVWVFAAPQTVGELHYALAGMFTGTYIGGSINFHAVALHYNVSKAGNLFIAATAADNILTTLWMMATLALPRLLQRRFPRQQPTAVAPAPLATTSAGLKDGSAPQPLFSDAETIRPTDLALLLAMGFAAIFLAKQVAAWFPALPFVLVLTTLALALAQFRVVNKLSGSRLLGLLGIYVFLAVIGAYCDVAALLRDGELALVLFGMILLLVLIHAVLLFGVGALFRQDWDVLGIASQANIGGATSALALARSMNRADLQLPAVLVGTLGNAIGTYLGILVAEMLR</sequence>
<dbReference type="Proteomes" id="UP000283523">
    <property type="component" value="Unassembled WGS sequence"/>
</dbReference>
<dbReference type="InterPro" id="IPR008537">
    <property type="entry name" value="DUF819"/>
</dbReference>
<feature type="transmembrane region" description="Helical" evidence="1">
    <location>
        <begin position="366"/>
        <end position="385"/>
    </location>
</feature>
<feature type="transmembrane region" description="Helical" evidence="1">
    <location>
        <begin position="247"/>
        <end position="264"/>
    </location>
</feature>
<feature type="transmembrane region" description="Helical" evidence="1">
    <location>
        <begin position="90"/>
        <end position="111"/>
    </location>
</feature>
<gene>
    <name evidence="2" type="ORF">DYU11_27625</name>
</gene>
<feature type="transmembrane region" description="Helical" evidence="1">
    <location>
        <begin position="29"/>
        <end position="48"/>
    </location>
</feature>
<feature type="transmembrane region" description="Helical" evidence="1">
    <location>
        <begin position="153"/>
        <end position="175"/>
    </location>
</feature>
<keyword evidence="1" id="KW-0472">Membrane</keyword>
<dbReference type="OrthoDB" id="653763at2"/>
<feature type="transmembrane region" description="Helical" evidence="1">
    <location>
        <begin position="276"/>
        <end position="298"/>
    </location>
</feature>
<keyword evidence="3" id="KW-1185">Reference proteome</keyword>
<accession>A0A418M016</accession>